<proteinExistence type="predicted"/>
<evidence type="ECO:0000313" key="2">
    <source>
        <dbReference type="EMBL" id="CAK9096683.1"/>
    </source>
</evidence>
<evidence type="ECO:0000256" key="1">
    <source>
        <dbReference type="SAM" id="MobiDB-lite"/>
    </source>
</evidence>
<reference evidence="2 3" key="1">
    <citation type="submission" date="2024-02" db="EMBL/GenBank/DDBJ databases">
        <authorList>
            <person name="Chen Y."/>
            <person name="Shah S."/>
            <person name="Dougan E. K."/>
            <person name="Thang M."/>
            <person name="Chan C."/>
        </authorList>
    </citation>
    <scope>NUCLEOTIDE SEQUENCE [LARGE SCALE GENOMIC DNA]</scope>
</reference>
<accession>A0ABP0RA81</accession>
<gene>
    <name evidence="2" type="ORF">CCMP2556_LOCUS45959</name>
</gene>
<comment type="caution">
    <text evidence="2">The sequence shown here is derived from an EMBL/GenBank/DDBJ whole genome shotgun (WGS) entry which is preliminary data.</text>
</comment>
<feature type="non-terminal residue" evidence="2">
    <location>
        <position position="119"/>
    </location>
</feature>
<keyword evidence="3" id="KW-1185">Reference proteome</keyword>
<sequence>SIPFELGLGRPAMALTRTSIGTSLPSRVGRSSLRLGIPVQAQAYPSLRCGCRGWSRPAAPSISSICVLGGAAARGSSRGSRDARLYMTCAAFRRRSHPAATRRRAEGAQAVKVKGEKDE</sequence>
<dbReference type="EMBL" id="CAXAMN010025639">
    <property type="protein sequence ID" value="CAK9096683.1"/>
    <property type="molecule type" value="Genomic_DNA"/>
</dbReference>
<organism evidence="2 3">
    <name type="scientific">Durusdinium trenchii</name>
    <dbReference type="NCBI Taxonomy" id="1381693"/>
    <lineage>
        <taxon>Eukaryota</taxon>
        <taxon>Sar</taxon>
        <taxon>Alveolata</taxon>
        <taxon>Dinophyceae</taxon>
        <taxon>Suessiales</taxon>
        <taxon>Symbiodiniaceae</taxon>
        <taxon>Durusdinium</taxon>
    </lineage>
</organism>
<name>A0ABP0RA81_9DINO</name>
<protein>
    <submittedName>
        <fullName evidence="2">Uncharacterized protein</fullName>
    </submittedName>
</protein>
<evidence type="ECO:0000313" key="3">
    <source>
        <dbReference type="Proteomes" id="UP001642484"/>
    </source>
</evidence>
<feature type="non-terminal residue" evidence="2">
    <location>
        <position position="1"/>
    </location>
</feature>
<dbReference type="Proteomes" id="UP001642484">
    <property type="component" value="Unassembled WGS sequence"/>
</dbReference>
<feature type="region of interest" description="Disordered" evidence="1">
    <location>
        <begin position="97"/>
        <end position="119"/>
    </location>
</feature>